<dbReference type="PANTHER" id="PTHR47025">
    <property type="entry name" value="AUTOIMMUNE REGULATOR"/>
    <property type="match status" value="1"/>
</dbReference>
<dbReference type="Pfam" id="PF23209">
    <property type="entry name" value="IDM1_C"/>
    <property type="match status" value="1"/>
</dbReference>
<evidence type="ECO:0000313" key="8">
    <source>
        <dbReference type="EMBL" id="KAK6138126.1"/>
    </source>
</evidence>
<evidence type="ECO:0000256" key="1">
    <source>
        <dbReference type="ARBA" id="ARBA00004123"/>
    </source>
</evidence>
<organism evidence="8 9">
    <name type="scientific">Rehmannia glutinosa</name>
    <name type="common">Chinese foxglove</name>
    <dbReference type="NCBI Taxonomy" id="99300"/>
    <lineage>
        <taxon>Eukaryota</taxon>
        <taxon>Viridiplantae</taxon>
        <taxon>Streptophyta</taxon>
        <taxon>Embryophyta</taxon>
        <taxon>Tracheophyta</taxon>
        <taxon>Spermatophyta</taxon>
        <taxon>Magnoliopsida</taxon>
        <taxon>eudicotyledons</taxon>
        <taxon>Gunneridae</taxon>
        <taxon>Pentapetalae</taxon>
        <taxon>asterids</taxon>
        <taxon>lamiids</taxon>
        <taxon>Lamiales</taxon>
        <taxon>Orobanchaceae</taxon>
        <taxon>Rehmannieae</taxon>
        <taxon>Rehmannia</taxon>
    </lineage>
</organism>
<dbReference type="Gene3D" id="3.40.630.30">
    <property type="match status" value="1"/>
</dbReference>
<evidence type="ECO:0000259" key="7">
    <source>
        <dbReference type="SMART" id="SM00249"/>
    </source>
</evidence>
<evidence type="ECO:0000256" key="2">
    <source>
        <dbReference type="ARBA" id="ARBA00022723"/>
    </source>
</evidence>
<dbReference type="InterPro" id="IPR016181">
    <property type="entry name" value="Acyl_CoA_acyltransferase"/>
</dbReference>
<keyword evidence="9" id="KW-1185">Reference proteome</keyword>
<dbReference type="EMBL" id="JABTTQ020000750">
    <property type="protein sequence ID" value="KAK6138126.1"/>
    <property type="molecule type" value="Genomic_DNA"/>
</dbReference>
<feature type="compositionally biased region" description="Basic residues" evidence="6">
    <location>
        <begin position="156"/>
        <end position="167"/>
    </location>
</feature>
<dbReference type="SMART" id="SM00249">
    <property type="entry name" value="PHD"/>
    <property type="match status" value="2"/>
</dbReference>
<protein>
    <recommendedName>
        <fullName evidence="7">Zinc finger PHD-type domain-containing protein</fullName>
    </recommendedName>
</protein>
<evidence type="ECO:0000256" key="4">
    <source>
        <dbReference type="ARBA" id="ARBA00022833"/>
    </source>
</evidence>
<evidence type="ECO:0000256" key="3">
    <source>
        <dbReference type="ARBA" id="ARBA00022771"/>
    </source>
</evidence>
<feature type="compositionally biased region" description="Basic and acidic residues" evidence="6">
    <location>
        <begin position="146"/>
        <end position="155"/>
    </location>
</feature>
<sequence>MFSSNQPPSPSLAAFLSFEMEALMAVWFICFGSCIATKAGDGKKIQVAGQNPCLFSPKTQEQIACFPPHFHWELEIRISEINLLHLSSLLAVVRYQDMDSEEIVVSVIRPGLKREFDMMIKNQSEIKPSADGRRVTRSQSASSSSRGHEKSDGKINKKVKRSSSKKMKKDEGEKLGGEDVGKLEDIDVSDSDKGPKRDVVQVGSNIGHDSRSLEAELVAVERSETERMGADMSETERVGADIREGVQPLCTESPLPQVGGSNIDFIHEDERTLGGASDLGCERTGEATSSLAETPLRRRFTRSALKLQDEETELGSKAGVAESGSAATLTTSPSKLEMKMSKKVELKRVPTKLRDLLETGLLEGLCVRYIHGSKGRRQPESELQGVIKGTGILCSCDKCKGREVVTPNLFETHAGSGNKRPPEYIYLENGKSLRDVLNACKANRSDSLALVIQNAIGRSNFTTAFCINCKAGAGRSMLLCDSCILPKESDPSHTQSCDAAAPRSPLAGPSSPVPSSCQPEVPERVPERTQIPSNSQPQKKRQGKLTRKDLRMHKSVLSEDLLPDGTALSYVMHGEKKLEGYKKDGAIFCTCCREVISPSQFEAHAGFASRRKPYMSIYTSNGVSLHQLSLELSRHRKSSPAENDDLCSICEDGGNLLCCENCPRAFHTGEAINALVSQVPRKEHGTANTAGTCLKRKEELEPDANAIAAGRVPGVDPLADITQRCIRIVATFEDEADVAFAGCVSTSFSMSGHDFSKSGFNGRTVIICDQCEKEYHVGCLKEQEIDDLKALPEGEWFCCQQCSNVNSSLQKLIADGEQKLPEALSNILKKKSDAQGPQQNPEPVIRWRLLSGKKSSEDTRVWLSGAVAIFHDRFDPIADSSTGRLDLIPHMVYGRRFKDQDFCGMYCAILMVDSVVVSAGIVRIFGEEVAELPLVATRADCQGKGYFQSLFFCIEGLLASLNVKDLVLPAADDAESLWRNRFGFEKKLARKRYQKSYQMMIFQGTSVLHKSISRS</sequence>
<keyword evidence="4" id="KW-0862">Zinc</keyword>
<evidence type="ECO:0000313" key="9">
    <source>
        <dbReference type="Proteomes" id="UP001318860"/>
    </source>
</evidence>
<dbReference type="InterPro" id="IPR056511">
    <property type="entry name" value="IDM1_C"/>
</dbReference>
<dbReference type="Proteomes" id="UP001318860">
    <property type="component" value="Unassembled WGS sequence"/>
</dbReference>
<dbReference type="InterPro" id="IPR001965">
    <property type="entry name" value="Znf_PHD"/>
</dbReference>
<dbReference type="SUPFAM" id="SSF55729">
    <property type="entry name" value="Acyl-CoA N-acyltransferases (Nat)"/>
    <property type="match status" value="1"/>
</dbReference>
<dbReference type="PANTHER" id="PTHR47025:SF2">
    <property type="entry name" value="AUTOIMMUNE REGULATOR"/>
    <property type="match status" value="1"/>
</dbReference>
<feature type="compositionally biased region" description="Basic residues" evidence="6">
    <location>
        <begin position="538"/>
        <end position="550"/>
    </location>
</feature>
<feature type="region of interest" description="Disordered" evidence="6">
    <location>
        <begin position="123"/>
        <end position="208"/>
    </location>
</feature>
<dbReference type="Gene3D" id="3.30.40.10">
    <property type="entry name" value="Zinc/RING finger domain, C3HC4 (zinc finger)"/>
    <property type="match status" value="2"/>
</dbReference>
<proteinExistence type="predicted"/>
<comment type="caution">
    <text evidence="8">The sequence shown here is derived from an EMBL/GenBank/DDBJ whole genome shotgun (WGS) entry which is preliminary data.</text>
</comment>
<evidence type="ECO:0000256" key="5">
    <source>
        <dbReference type="ARBA" id="ARBA00023242"/>
    </source>
</evidence>
<keyword evidence="5" id="KW-0539">Nucleus</keyword>
<feature type="compositionally biased region" description="Basic and acidic residues" evidence="6">
    <location>
        <begin position="168"/>
        <end position="199"/>
    </location>
</feature>
<feature type="domain" description="Zinc finger PHD-type" evidence="7">
    <location>
        <begin position="742"/>
        <end position="803"/>
    </location>
</feature>
<name>A0ABR0VS69_REHGL</name>
<feature type="region of interest" description="Disordered" evidence="6">
    <location>
        <begin position="494"/>
        <end position="550"/>
    </location>
</feature>
<keyword evidence="3" id="KW-0863">Zinc-finger</keyword>
<dbReference type="InterPro" id="IPR032308">
    <property type="entry name" value="TDBD"/>
</dbReference>
<feature type="domain" description="Zinc finger PHD-type" evidence="7">
    <location>
        <begin position="646"/>
        <end position="697"/>
    </location>
</feature>
<dbReference type="InterPro" id="IPR011011">
    <property type="entry name" value="Znf_FYVE_PHD"/>
</dbReference>
<evidence type="ECO:0000256" key="6">
    <source>
        <dbReference type="SAM" id="MobiDB-lite"/>
    </source>
</evidence>
<reference evidence="8 9" key="1">
    <citation type="journal article" date="2021" name="Comput. Struct. Biotechnol. J.">
        <title>De novo genome assembly of the potent medicinal plant Rehmannia glutinosa using nanopore technology.</title>
        <authorList>
            <person name="Ma L."/>
            <person name="Dong C."/>
            <person name="Song C."/>
            <person name="Wang X."/>
            <person name="Zheng X."/>
            <person name="Niu Y."/>
            <person name="Chen S."/>
            <person name="Feng W."/>
        </authorList>
    </citation>
    <scope>NUCLEOTIDE SEQUENCE [LARGE SCALE GENOMIC DNA]</scope>
    <source>
        <strain evidence="8">DH-2019</strain>
    </source>
</reference>
<dbReference type="InterPro" id="IPR013083">
    <property type="entry name" value="Znf_RING/FYVE/PHD"/>
</dbReference>
<dbReference type="Pfam" id="PF16135">
    <property type="entry name" value="TDBD"/>
    <property type="match status" value="2"/>
</dbReference>
<dbReference type="SUPFAM" id="SSF57903">
    <property type="entry name" value="FYVE/PHD zinc finger"/>
    <property type="match status" value="2"/>
</dbReference>
<accession>A0ABR0VS69</accession>
<comment type="subcellular location">
    <subcellularLocation>
        <location evidence="1">Nucleus</location>
    </subcellularLocation>
</comment>
<keyword evidence="2" id="KW-0479">Metal-binding</keyword>
<gene>
    <name evidence="8" type="ORF">DH2020_028126</name>
</gene>